<proteinExistence type="predicted"/>
<dbReference type="PANTHER" id="PTHR28208:SF2">
    <property type="entry name" value="PHOSPHATIDATE PHOSPHATASE APP1 CATALYTIC DOMAIN-CONTAINING PROTEIN"/>
    <property type="match status" value="1"/>
</dbReference>
<dbReference type="Pfam" id="PF11951">
    <property type="entry name" value="Fungal_trans_2"/>
    <property type="match status" value="2"/>
</dbReference>
<evidence type="ECO:0000256" key="1">
    <source>
        <dbReference type="ARBA" id="ARBA00023242"/>
    </source>
</evidence>
<dbReference type="EMBL" id="JBANMG010000003">
    <property type="protein sequence ID" value="KAK6955831.1"/>
    <property type="molecule type" value="Genomic_DNA"/>
</dbReference>
<gene>
    <name evidence="3" type="ORF">Daesc_003475</name>
</gene>
<accession>A0AAX6MUI3</accession>
<keyword evidence="4" id="KW-1185">Reference proteome</keyword>
<reference evidence="3 4" key="1">
    <citation type="journal article" date="2024" name="Front Chem Biol">
        <title>Unveiling the potential of Daldinia eschscholtzii MFLUCC 19-0629 through bioactivity and bioinformatics studies for enhanced sustainable agriculture production.</title>
        <authorList>
            <person name="Brooks S."/>
            <person name="Weaver J.A."/>
            <person name="Klomchit A."/>
            <person name="Alharthi S.A."/>
            <person name="Onlamun T."/>
            <person name="Nurani R."/>
            <person name="Vong T.K."/>
            <person name="Alberti F."/>
            <person name="Greco C."/>
        </authorList>
    </citation>
    <scope>NUCLEOTIDE SEQUENCE [LARGE SCALE GENOMIC DNA]</scope>
    <source>
        <strain evidence="3">MFLUCC 19-0629</strain>
    </source>
</reference>
<feature type="domain" description="Phosphatidate phosphatase APP1 catalytic" evidence="2">
    <location>
        <begin position="561"/>
        <end position="706"/>
    </location>
</feature>
<dbReference type="Proteomes" id="UP001369815">
    <property type="component" value="Unassembled WGS sequence"/>
</dbReference>
<dbReference type="AlphaFoldDB" id="A0AAX6MUI3"/>
<evidence type="ECO:0000259" key="2">
    <source>
        <dbReference type="Pfam" id="PF09949"/>
    </source>
</evidence>
<protein>
    <recommendedName>
        <fullName evidence="2">Phosphatidate phosphatase APP1 catalytic domain-containing protein</fullName>
    </recommendedName>
</protein>
<dbReference type="Pfam" id="PF09949">
    <property type="entry name" value="APP1_cat"/>
    <property type="match status" value="1"/>
</dbReference>
<keyword evidence="1" id="KW-0539">Nucleus</keyword>
<evidence type="ECO:0000313" key="4">
    <source>
        <dbReference type="Proteomes" id="UP001369815"/>
    </source>
</evidence>
<dbReference type="InterPro" id="IPR021858">
    <property type="entry name" value="Fun_TF"/>
</dbReference>
<dbReference type="PANTHER" id="PTHR28208">
    <property type="entry name" value="PHOSPHATIDATE PHOSPHATASE APP1"/>
    <property type="match status" value="1"/>
</dbReference>
<sequence length="805" mass="89165">MILTVQVAAHVSPFMVLFDDEANGYRHNILPVAHAEPLVQKAVCIASAFHLSGQQPHLRAPAEIVRASLIRRLSETSAVNPDLSETTWATIVLLIVADLVIGHEDVETLYGLLAAFFEARGPLKESATHIGFFTRPFSALEARPIPPPRMSGDPVALFKGYVRGLENCKKQKSPQQHKGYESSSYFSMYAESFRLAGEIYTTRAESEILPASLEYYMEDRVQQIKTICEQIDPSTPGSHVIVWPIFVAAAESVSEDHRKYFITVLKKIYGMTGYANILRGVTVLPELWDQRGSKSWTSAPAWLLALLPARTVLAALATPPAHPMITPAPDLSNRAIDRRLDPGSYIHSLIDSLGSDVSSYVASGVPQFFQDFPSGEAVASSLGIHDSELDAKPTQVLNIPAYANWTEDGWNVRVHGNVYKQPDISQEKLDDLANVFLIDTDIDELSEPEKKQARNLTASIFVVQQGDMNVTIDFVNDVDVRPDASGGVINAEGGAQSIDLPYKTTVEGDFDAFVILQNVTGPDNGHLIPGNETSSIQALNMYARGTDTGNATAYLVPPTGFTIISDIDDILRVTKIYDPKEGLLNSFAREFTPWMNMPEIYANWSATIPNFHFHYLTTTPEQATRNYMEFIYKTYPLGSFDTRPLNFSDVSATLSIRRALLDKVFQTFPRRKFVLVADTSNSDVMRDYPRLARDYPGQVQCIFLRNTTATDSSDLFPYDTSGFEGLEQRQYMFFVTPDDLRGVDIVGGNCHNEAVVQNVTFGYQWRGLGGGEDDESSSSSSLSLSRRWKGAWSWLSVVAALCVAL</sequence>
<dbReference type="InterPro" id="IPR052935">
    <property type="entry name" value="Mg2+_PAP"/>
</dbReference>
<evidence type="ECO:0000313" key="3">
    <source>
        <dbReference type="EMBL" id="KAK6955831.1"/>
    </source>
</evidence>
<dbReference type="GO" id="GO:0008195">
    <property type="term" value="F:phosphatidate phosphatase activity"/>
    <property type="evidence" value="ECO:0007669"/>
    <property type="project" value="InterPro"/>
</dbReference>
<dbReference type="GO" id="GO:0030479">
    <property type="term" value="C:actin cortical patch"/>
    <property type="evidence" value="ECO:0007669"/>
    <property type="project" value="TreeGrafter"/>
</dbReference>
<name>A0AAX6MUI3_9PEZI</name>
<organism evidence="3 4">
    <name type="scientific">Daldinia eschscholtzii</name>
    <dbReference type="NCBI Taxonomy" id="292717"/>
    <lineage>
        <taxon>Eukaryota</taxon>
        <taxon>Fungi</taxon>
        <taxon>Dikarya</taxon>
        <taxon>Ascomycota</taxon>
        <taxon>Pezizomycotina</taxon>
        <taxon>Sordariomycetes</taxon>
        <taxon>Xylariomycetidae</taxon>
        <taxon>Xylariales</taxon>
        <taxon>Hypoxylaceae</taxon>
        <taxon>Daldinia</taxon>
    </lineage>
</organism>
<comment type="caution">
    <text evidence="3">The sequence shown here is derived from an EMBL/GenBank/DDBJ whole genome shotgun (WGS) entry which is preliminary data.</text>
</comment>
<dbReference type="InterPro" id="IPR019236">
    <property type="entry name" value="APP1_cat"/>
</dbReference>